<gene>
    <name evidence="2" type="ORF">C7M84_015077</name>
</gene>
<sequence>MLYDHPPSGMRENAGSHDLGFVDECKNALLETVGFVFLREKSFPTSHQCLSCVGRGCTSTKRLGVICECDEFCNGTKDHQRPWTTSSGGRESAGNYESTFLQGDMRPPGGILSSHSMNR</sequence>
<feature type="compositionally biased region" description="Polar residues" evidence="1">
    <location>
        <begin position="82"/>
        <end position="101"/>
    </location>
</feature>
<dbReference type="Proteomes" id="UP000283509">
    <property type="component" value="Unassembled WGS sequence"/>
</dbReference>
<name>A0A3R7NUA4_PENVA</name>
<comment type="caution">
    <text evidence="2">The sequence shown here is derived from an EMBL/GenBank/DDBJ whole genome shotgun (WGS) entry which is preliminary data.</text>
</comment>
<dbReference type="AlphaFoldDB" id="A0A3R7NUA4"/>
<reference evidence="2 3" key="1">
    <citation type="submission" date="2018-04" db="EMBL/GenBank/DDBJ databases">
        <authorList>
            <person name="Zhang X."/>
            <person name="Yuan J."/>
            <person name="Li F."/>
            <person name="Xiang J."/>
        </authorList>
    </citation>
    <scope>NUCLEOTIDE SEQUENCE [LARGE SCALE GENOMIC DNA]</scope>
    <source>
        <tissue evidence="2">Muscle</tissue>
    </source>
</reference>
<evidence type="ECO:0000313" key="3">
    <source>
        <dbReference type="Proteomes" id="UP000283509"/>
    </source>
</evidence>
<evidence type="ECO:0000256" key="1">
    <source>
        <dbReference type="SAM" id="MobiDB-lite"/>
    </source>
</evidence>
<organism evidence="2 3">
    <name type="scientific">Penaeus vannamei</name>
    <name type="common">Whiteleg shrimp</name>
    <name type="synonym">Litopenaeus vannamei</name>
    <dbReference type="NCBI Taxonomy" id="6689"/>
    <lineage>
        <taxon>Eukaryota</taxon>
        <taxon>Metazoa</taxon>
        <taxon>Ecdysozoa</taxon>
        <taxon>Arthropoda</taxon>
        <taxon>Crustacea</taxon>
        <taxon>Multicrustacea</taxon>
        <taxon>Malacostraca</taxon>
        <taxon>Eumalacostraca</taxon>
        <taxon>Eucarida</taxon>
        <taxon>Decapoda</taxon>
        <taxon>Dendrobranchiata</taxon>
        <taxon>Penaeoidea</taxon>
        <taxon>Penaeidae</taxon>
        <taxon>Penaeus</taxon>
    </lineage>
</organism>
<reference evidence="2 3" key="2">
    <citation type="submission" date="2019-01" db="EMBL/GenBank/DDBJ databases">
        <title>The decoding of complex shrimp genome reveals the adaptation for benthos swimmer, frequently molting mechanism and breeding impact on genome.</title>
        <authorList>
            <person name="Sun Y."/>
            <person name="Gao Y."/>
            <person name="Yu Y."/>
        </authorList>
    </citation>
    <scope>NUCLEOTIDE SEQUENCE [LARGE SCALE GENOMIC DNA]</scope>
    <source>
        <tissue evidence="2">Muscle</tissue>
    </source>
</reference>
<protein>
    <submittedName>
        <fullName evidence="2">Uncharacterized protein</fullName>
    </submittedName>
</protein>
<proteinExistence type="predicted"/>
<keyword evidence="3" id="KW-1185">Reference proteome</keyword>
<feature type="region of interest" description="Disordered" evidence="1">
    <location>
        <begin position="78"/>
        <end position="119"/>
    </location>
</feature>
<dbReference type="EMBL" id="QCYY01002879">
    <property type="protein sequence ID" value="ROT66885.1"/>
    <property type="molecule type" value="Genomic_DNA"/>
</dbReference>
<evidence type="ECO:0000313" key="2">
    <source>
        <dbReference type="EMBL" id="ROT66885.1"/>
    </source>
</evidence>
<accession>A0A3R7NUA4</accession>